<dbReference type="STRING" id="1798652.A3A43_00360"/>
<evidence type="ECO:0008006" key="4">
    <source>
        <dbReference type="Google" id="ProtNLM"/>
    </source>
</evidence>
<dbReference type="AlphaFoldDB" id="A0A1G2CI36"/>
<organism evidence="2 3">
    <name type="scientific">Candidatus Liptonbacteria bacterium RIFCSPLOWO2_01_FULL_56_20</name>
    <dbReference type="NCBI Taxonomy" id="1798652"/>
    <lineage>
        <taxon>Bacteria</taxon>
        <taxon>Candidatus Liptoniibacteriota</taxon>
    </lineage>
</organism>
<evidence type="ECO:0000313" key="2">
    <source>
        <dbReference type="EMBL" id="OGZ01084.1"/>
    </source>
</evidence>
<protein>
    <recommendedName>
        <fullName evidence="4">PsbP C-terminal domain-containing protein</fullName>
    </recommendedName>
</protein>
<keyword evidence="1" id="KW-0812">Transmembrane</keyword>
<name>A0A1G2CI36_9BACT</name>
<keyword evidence="1" id="KW-1133">Transmembrane helix</keyword>
<keyword evidence="1" id="KW-0472">Membrane</keyword>
<evidence type="ECO:0000256" key="1">
    <source>
        <dbReference type="SAM" id="Phobius"/>
    </source>
</evidence>
<reference evidence="2 3" key="1">
    <citation type="journal article" date="2016" name="Nat. Commun.">
        <title>Thousands of microbial genomes shed light on interconnected biogeochemical processes in an aquifer system.</title>
        <authorList>
            <person name="Anantharaman K."/>
            <person name="Brown C.T."/>
            <person name="Hug L.A."/>
            <person name="Sharon I."/>
            <person name="Castelle C.J."/>
            <person name="Probst A.J."/>
            <person name="Thomas B.C."/>
            <person name="Singh A."/>
            <person name="Wilkins M.J."/>
            <person name="Karaoz U."/>
            <person name="Brodie E.L."/>
            <person name="Williams K.H."/>
            <person name="Hubbard S.S."/>
            <person name="Banfield J.F."/>
        </authorList>
    </citation>
    <scope>NUCLEOTIDE SEQUENCE [LARGE SCALE GENOMIC DNA]</scope>
</reference>
<gene>
    <name evidence="2" type="ORF">A3A43_00360</name>
</gene>
<proteinExistence type="predicted"/>
<dbReference type="Proteomes" id="UP000178495">
    <property type="component" value="Unassembled WGS sequence"/>
</dbReference>
<feature type="transmembrane region" description="Helical" evidence="1">
    <location>
        <begin position="6"/>
        <end position="25"/>
    </location>
</feature>
<dbReference type="EMBL" id="MHLC01000021">
    <property type="protein sequence ID" value="OGZ01084.1"/>
    <property type="molecule type" value="Genomic_DNA"/>
</dbReference>
<sequence length="173" mass="19542">MDRKVIFIVGAVIIVFVLGYSFLWMKSGSIDYRPQTNEMVSSQNYNEWKVFQNPRYTFQFEYPSKWSVENQQGTSRILVLKDANTEIVTIDTGVNLAVIGISHCGAYPQDKRCETLKTDSGGYVVIDWDVSGAANAMFSSQDGTYGVSFTLHKINSDTKSIFKKVLSTFKFVK</sequence>
<accession>A0A1G2CI36</accession>
<comment type="caution">
    <text evidence="2">The sequence shown here is derived from an EMBL/GenBank/DDBJ whole genome shotgun (WGS) entry which is preliminary data.</text>
</comment>
<evidence type="ECO:0000313" key="3">
    <source>
        <dbReference type="Proteomes" id="UP000178495"/>
    </source>
</evidence>